<sequence length="48" mass="5163">MIETVIHLVTFVSCPANCAITSKSVLLTTIFQACATIHARIITARSCI</sequence>
<dbReference type="WBParaSite" id="PEQ_0001193901-mRNA-1">
    <property type="protein sequence ID" value="PEQ_0001193901-mRNA-1"/>
    <property type="gene ID" value="PEQ_0001193901"/>
</dbReference>
<evidence type="ECO:0000313" key="1">
    <source>
        <dbReference type="Proteomes" id="UP000887564"/>
    </source>
</evidence>
<dbReference type="AlphaFoldDB" id="A0A914S459"/>
<dbReference type="Proteomes" id="UP000887564">
    <property type="component" value="Unplaced"/>
</dbReference>
<reference evidence="2" key="1">
    <citation type="submission" date="2022-11" db="UniProtKB">
        <authorList>
            <consortium name="WormBaseParasite"/>
        </authorList>
    </citation>
    <scope>IDENTIFICATION</scope>
</reference>
<organism evidence="1 2">
    <name type="scientific">Parascaris equorum</name>
    <name type="common">Equine roundworm</name>
    <dbReference type="NCBI Taxonomy" id="6256"/>
    <lineage>
        <taxon>Eukaryota</taxon>
        <taxon>Metazoa</taxon>
        <taxon>Ecdysozoa</taxon>
        <taxon>Nematoda</taxon>
        <taxon>Chromadorea</taxon>
        <taxon>Rhabditida</taxon>
        <taxon>Spirurina</taxon>
        <taxon>Ascaridomorpha</taxon>
        <taxon>Ascaridoidea</taxon>
        <taxon>Ascarididae</taxon>
        <taxon>Parascaris</taxon>
    </lineage>
</organism>
<protein>
    <submittedName>
        <fullName evidence="2">Uncharacterized protein</fullName>
    </submittedName>
</protein>
<evidence type="ECO:0000313" key="2">
    <source>
        <dbReference type="WBParaSite" id="PEQ_0001193901-mRNA-1"/>
    </source>
</evidence>
<proteinExistence type="predicted"/>
<name>A0A914S459_PAREQ</name>
<accession>A0A914S459</accession>
<keyword evidence="1" id="KW-1185">Reference proteome</keyword>